<name>A0A7S4JDC5_9STRA</name>
<feature type="transmembrane region" description="Helical" evidence="2">
    <location>
        <begin position="643"/>
        <end position="660"/>
    </location>
</feature>
<evidence type="ECO:0000313" key="4">
    <source>
        <dbReference type="EMBL" id="CAE2259234.1"/>
    </source>
</evidence>
<evidence type="ECO:0000256" key="1">
    <source>
        <dbReference type="SAM" id="MobiDB-lite"/>
    </source>
</evidence>
<dbReference type="SUPFAM" id="SSF49562">
    <property type="entry name" value="C2 domain (Calcium/lipid-binding domain, CaLB)"/>
    <property type="match status" value="1"/>
</dbReference>
<feature type="domain" description="C2" evidence="3">
    <location>
        <begin position="18"/>
        <end position="88"/>
    </location>
</feature>
<organism evidence="4">
    <name type="scientific">Odontella aurita</name>
    <dbReference type="NCBI Taxonomy" id="265563"/>
    <lineage>
        <taxon>Eukaryota</taxon>
        <taxon>Sar</taxon>
        <taxon>Stramenopiles</taxon>
        <taxon>Ochrophyta</taxon>
        <taxon>Bacillariophyta</taxon>
        <taxon>Mediophyceae</taxon>
        <taxon>Biddulphiophycidae</taxon>
        <taxon>Eupodiscales</taxon>
        <taxon>Odontellaceae</taxon>
        <taxon>Odontella</taxon>
    </lineage>
</organism>
<feature type="region of interest" description="Disordered" evidence="1">
    <location>
        <begin position="514"/>
        <end position="537"/>
    </location>
</feature>
<dbReference type="Pfam" id="PF00168">
    <property type="entry name" value="C2"/>
    <property type="match status" value="1"/>
</dbReference>
<keyword evidence="2" id="KW-0812">Transmembrane</keyword>
<sequence>MDDLLEREERGSPLRGGDHYCRVTPSGGGGEESSRRTRTVFQTARPRFDGEEMTFSVAHFGVEFRIEVLDANTDRPVGTSLLTTQGLLQRQRDALSTESGLTLRTLLDPRSQRPLRGTVKLELRTGVKSGFGLDFFNAAKMKGSGDGVSREKDEGTRAGEIRGWVEVDLLFEEDVDLICDADPQVCPPRPPDDFNVDLIQIHIARIGALVEDVKKAADNYNYLVSWKDPALTFLSLMIFVFSCIRFDTEYVGSLPVLLLLLYMIYLAKVRRQGDFKQRWIQKEKDARIEAEKKMAVSYSVYRPVGCLDVTVLSGKNLYSRELGLPGSLFASVIWDPIKFADEKTRKSIVKSDQLTRGYHLVGMTTSGGLTANPVWAEMIESDETRRLKQLLPTTDFWAPQKEKNETPEAEDWPFVRFPILQPLEHGVKTSSKVLPWQSSPGAVIIQIRFHDILNRLPVFDDLLGEVILPLSRLVKERYVEGWFKLHENGFFESSSVPTLDDGIQYPVLEIGNDKPQSLDDKLNRKAMEPSHEDETTDGEHAITTIQGYPEVYIKISFRTPKHYVEMTADAEKEASIVIAEEMIRSAVDDKDSSLGLIGSSISTFNTVRGLGGSVQYVQNQLGSVLDVVEQARNIFNFADPRKSALIFAGLTAVWIVLAVIPTRLLILVGGLGQYAATFYGAFLESPKQKDTRSDHAVTTDEEDDSKQSPFATRVANFFTSLPTDEDLRRTYFWEARRVGERYRQKLAASKRQSRLKKLWRAQWFGTIEVKERRLLHANQTGRAWAWEAAFALIQGHRFVWWKSEKHFDDGEAPLGNIFFAGHAGLAGLSPLDLRELTPEEIPLVVCIFGRGAEGQQKITLLAPTRQIKDALEDAVLNVSDKND</sequence>
<reference evidence="4" key="1">
    <citation type="submission" date="2021-01" db="EMBL/GenBank/DDBJ databases">
        <authorList>
            <person name="Corre E."/>
            <person name="Pelletier E."/>
            <person name="Niang G."/>
            <person name="Scheremetjew M."/>
            <person name="Finn R."/>
            <person name="Kale V."/>
            <person name="Holt S."/>
            <person name="Cochrane G."/>
            <person name="Meng A."/>
            <person name="Brown T."/>
            <person name="Cohen L."/>
        </authorList>
    </citation>
    <scope>NUCLEOTIDE SEQUENCE</scope>
    <source>
        <strain evidence="4">Isolate 1302-5</strain>
    </source>
</reference>
<dbReference type="Gene3D" id="2.60.40.150">
    <property type="entry name" value="C2 domain"/>
    <property type="match status" value="2"/>
</dbReference>
<proteinExistence type="predicted"/>
<protein>
    <recommendedName>
        <fullName evidence="3">C2 domain-containing protein</fullName>
    </recommendedName>
</protein>
<feature type="transmembrane region" description="Helical" evidence="2">
    <location>
        <begin position="250"/>
        <end position="267"/>
    </location>
</feature>
<evidence type="ECO:0000256" key="2">
    <source>
        <dbReference type="SAM" id="Phobius"/>
    </source>
</evidence>
<evidence type="ECO:0000259" key="3">
    <source>
        <dbReference type="Pfam" id="PF00168"/>
    </source>
</evidence>
<feature type="compositionally biased region" description="Basic and acidic residues" evidence="1">
    <location>
        <begin position="516"/>
        <end position="537"/>
    </location>
</feature>
<dbReference type="InterPro" id="IPR035892">
    <property type="entry name" value="C2_domain_sf"/>
</dbReference>
<dbReference type="InterPro" id="IPR000008">
    <property type="entry name" value="C2_dom"/>
</dbReference>
<keyword evidence="2" id="KW-1133">Transmembrane helix</keyword>
<dbReference type="EMBL" id="HBKQ01037470">
    <property type="protein sequence ID" value="CAE2259234.1"/>
    <property type="molecule type" value="Transcribed_RNA"/>
</dbReference>
<feature type="compositionally biased region" description="Basic and acidic residues" evidence="1">
    <location>
        <begin position="7"/>
        <end position="21"/>
    </location>
</feature>
<keyword evidence="2" id="KW-0472">Membrane</keyword>
<feature type="region of interest" description="Disordered" evidence="1">
    <location>
        <begin position="1"/>
        <end position="37"/>
    </location>
</feature>
<gene>
    <name evidence="4" type="ORF">OAUR00152_LOCUS25857</name>
</gene>
<accession>A0A7S4JDC5</accession>
<dbReference type="AlphaFoldDB" id="A0A7S4JDC5"/>